<evidence type="ECO:0000256" key="1">
    <source>
        <dbReference type="SAM" id="MobiDB-lite"/>
    </source>
</evidence>
<accession>A0A1L2ZPN6</accession>
<gene>
    <name evidence="2" type="ORF">BHE16_09280</name>
</gene>
<dbReference type="AlphaFoldDB" id="A0A1L2ZPN6"/>
<proteinExistence type="predicted"/>
<dbReference type="STRING" id="556325.BHE16_09280"/>
<reference evidence="2 3" key="1">
    <citation type="submission" date="2016-11" db="EMBL/GenBank/DDBJ databases">
        <title>Genome sequencing of Zhihengliuella aestuarii B18 antagonistic to Plasmodiophora brassicae.</title>
        <authorList>
            <person name="Luo Y."/>
        </authorList>
    </citation>
    <scope>NUCLEOTIDE SEQUENCE [LARGE SCALE GENOMIC DNA]</scope>
    <source>
        <strain evidence="2 3">B18</strain>
    </source>
</reference>
<dbReference type="Proteomes" id="UP000183530">
    <property type="component" value="Chromosome"/>
</dbReference>
<sequence length="61" mass="6915">MIDEMNQSASSRGQQHRSNRVVLKSRGGKVVYAKSASQKRILESADRIITSIDKLERERAK</sequence>
<dbReference type="KEGG" id="nae:BHE16_09280"/>
<feature type="region of interest" description="Disordered" evidence="1">
    <location>
        <begin position="1"/>
        <end position="23"/>
    </location>
</feature>
<protein>
    <submittedName>
        <fullName evidence="2">Uncharacterized protein</fullName>
    </submittedName>
</protein>
<evidence type="ECO:0000313" key="3">
    <source>
        <dbReference type="Proteomes" id="UP000183530"/>
    </source>
</evidence>
<name>A0A1L2ZPN6_9MICC</name>
<dbReference type="EMBL" id="CP018135">
    <property type="protein sequence ID" value="APF41156.1"/>
    <property type="molecule type" value="Genomic_DNA"/>
</dbReference>
<feature type="compositionally biased region" description="Polar residues" evidence="1">
    <location>
        <begin position="1"/>
        <end position="13"/>
    </location>
</feature>
<evidence type="ECO:0000313" key="2">
    <source>
        <dbReference type="EMBL" id="APF41156.1"/>
    </source>
</evidence>
<keyword evidence="3" id="KW-1185">Reference proteome</keyword>
<organism evidence="2 3">
    <name type="scientific">Neomicrococcus aestuarii</name>
    <dbReference type="NCBI Taxonomy" id="556325"/>
    <lineage>
        <taxon>Bacteria</taxon>
        <taxon>Bacillati</taxon>
        <taxon>Actinomycetota</taxon>
        <taxon>Actinomycetes</taxon>
        <taxon>Micrococcales</taxon>
        <taxon>Micrococcaceae</taxon>
        <taxon>Neomicrococcus</taxon>
    </lineage>
</organism>
<dbReference type="RefSeq" id="WP_071894627.1">
    <property type="nucleotide sequence ID" value="NZ_CP018135.1"/>
</dbReference>